<comment type="caution">
    <text evidence="2">The sequence shown here is derived from an EMBL/GenBank/DDBJ whole genome shotgun (WGS) entry which is preliminary data.</text>
</comment>
<dbReference type="VEuPathDB" id="FungiDB:BTJ68_11594"/>
<protein>
    <submittedName>
        <fullName evidence="2">Uncharacterized protein</fullName>
    </submittedName>
</protein>
<name>A0A3M7EY45_HORWE</name>
<reference evidence="2 3" key="1">
    <citation type="journal article" date="2018" name="BMC Genomics">
        <title>Genomic evidence for intraspecific hybridization in a clonal and extremely halotolerant yeast.</title>
        <authorList>
            <person name="Gostincar C."/>
            <person name="Stajich J.E."/>
            <person name="Zupancic J."/>
            <person name="Zalar P."/>
            <person name="Gunde-Cimerman N."/>
        </authorList>
    </citation>
    <scope>NUCLEOTIDE SEQUENCE [LARGE SCALE GENOMIC DNA]</scope>
    <source>
        <strain evidence="2 3">EXF-171</strain>
    </source>
</reference>
<dbReference type="EMBL" id="QWIQ01000585">
    <property type="protein sequence ID" value="RMY81529.1"/>
    <property type="molecule type" value="Genomic_DNA"/>
</dbReference>
<feature type="compositionally biased region" description="Basic and acidic residues" evidence="1">
    <location>
        <begin position="25"/>
        <end position="34"/>
    </location>
</feature>
<proteinExistence type="predicted"/>
<evidence type="ECO:0000313" key="2">
    <source>
        <dbReference type="EMBL" id="RMY81529.1"/>
    </source>
</evidence>
<accession>A0A3M7EY45</accession>
<feature type="compositionally biased region" description="Basic residues" evidence="1">
    <location>
        <begin position="115"/>
        <end position="126"/>
    </location>
</feature>
<evidence type="ECO:0000313" key="3">
    <source>
        <dbReference type="Proteomes" id="UP000281468"/>
    </source>
</evidence>
<dbReference type="AlphaFoldDB" id="A0A3M7EY45"/>
<dbReference type="Proteomes" id="UP000281468">
    <property type="component" value="Unassembled WGS sequence"/>
</dbReference>
<organism evidence="2 3">
    <name type="scientific">Hortaea werneckii</name>
    <name type="common">Black yeast</name>
    <name type="synonym">Cladosporium werneckii</name>
    <dbReference type="NCBI Taxonomy" id="91943"/>
    <lineage>
        <taxon>Eukaryota</taxon>
        <taxon>Fungi</taxon>
        <taxon>Dikarya</taxon>
        <taxon>Ascomycota</taxon>
        <taxon>Pezizomycotina</taxon>
        <taxon>Dothideomycetes</taxon>
        <taxon>Dothideomycetidae</taxon>
        <taxon>Mycosphaerellales</taxon>
        <taxon>Teratosphaeriaceae</taxon>
        <taxon>Hortaea</taxon>
    </lineage>
</organism>
<gene>
    <name evidence="2" type="ORF">D0862_12327</name>
</gene>
<feature type="region of interest" description="Disordered" evidence="1">
    <location>
        <begin position="1"/>
        <end position="127"/>
    </location>
</feature>
<sequence>MPHGKQSKRQVNDGGKLQGSGSKLSKLDPPHSEESVEVEGPDHCCTAVGETPPAPQEKNAGELTTVVPSGKRQKKGESAGCSGEGGKMEQEKNESRGSESAAEMGVSMEKIHDHQTRRKRRSRQKFKREDFLKDQYDKFGTPLVEIRRRLLQLFDEKFEKITDEVSEDSEDSESESE</sequence>
<evidence type="ECO:0000256" key="1">
    <source>
        <dbReference type="SAM" id="MobiDB-lite"/>
    </source>
</evidence>
<feature type="compositionally biased region" description="Basic and acidic residues" evidence="1">
    <location>
        <begin position="86"/>
        <end position="97"/>
    </location>
</feature>